<dbReference type="PANTHER" id="PTHR34821">
    <property type="entry name" value="INNER MEMBRANE PROTEIN YDCZ"/>
    <property type="match status" value="1"/>
</dbReference>
<evidence type="ECO:0000256" key="1">
    <source>
        <dbReference type="SAM" id="Phobius"/>
    </source>
</evidence>
<evidence type="ECO:0000313" key="2">
    <source>
        <dbReference type="EMBL" id="MEJ2902481.1"/>
    </source>
</evidence>
<keyword evidence="1" id="KW-1133">Transmembrane helix</keyword>
<reference evidence="2 3" key="1">
    <citation type="submission" date="2024-03" db="EMBL/GenBank/DDBJ databases">
        <title>Sequence of Lycoming College Course Isolates.</title>
        <authorList>
            <person name="Plotts O."/>
            <person name="Newman J."/>
        </authorList>
    </citation>
    <scope>NUCLEOTIDE SEQUENCE [LARGE SCALE GENOMIC DNA]</scope>
    <source>
        <strain evidence="2 3">CJB-3</strain>
    </source>
</reference>
<name>A0ABU8NJV7_9SPHI</name>
<proteinExistence type="predicted"/>
<comment type="caution">
    <text evidence="2">The sequence shown here is derived from an EMBL/GenBank/DDBJ whole genome shotgun (WGS) entry which is preliminary data.</text>
</comment>
<keyword evidence="1" id="KW-0472">Membrane</keyword>
<dbReference type="PANTHER" id="PTHR34821:SF2">
    <property type="entry name" value="INNER MEMBRANE PROTEIN YDCZ"/>
    <property type="match status" value="1"/>
</dbReference>
<evidence type="ECO:0000313" key="3">
    <source>
        <dbReference type="Proteomes" id="UP001378956"/>
    </source>
</evidence>
<dbReference type="EMBL" id="JBBEUB010000002">
    <property type="protein sequence ID" value="MEJ2902481.1"/>
    <property type="molecule type" value="Genomic_DNA"/>
</dbReference>
<dbReference type="InterPro" id="IPR037185">
    <property type="entry name" value="EmrE-like"/>
</dbReference>
<gene>
    <name evidence="2" type="ORF">WAE58_08585</name>
</gene>
<protein>
    <submittedName>
        <fullName evidence="2">DMT family transporter</fullName>
    </submittedName>
</protein>
<keyword evidence="3" id="KW-1185">Reference proteome</keyword>
<dbReference type="Pfam" id="PF04657">
    <property type="entry name" value="DMT_YdcZ"/>
    <property type="match status" value="1"/>
</dbReference>
<sequence length="149" mass="16076">MNQQLVSIAAFLGGIFLAIQAGFNAHLGVLLKKPLLATIATSFSSLLFASVFVLLISSEIPNTSLIKKVPWYLWFTGGLFSVVGISLYFYSIPKLGLSKMISLGLCGQLIFSAIATHFGWLNLPLEPITVKKIIGIMAMMAGILLINSK</sequence>
<dbReference type="Proteomes" id="UP001378956">
    <property type="component" value="Unassembled WGS sequence"/>
</dbReference>
<dbReference type="SUPFAM" id="SSF103481">
    <property type="entry name" value="Multidrug resistance efflux transporter EmrE"/>
    <property type="match status" value="1"/>
</dbReference>
<feature type="transmembrane region" description="Helical" evidence="1">
    <location>
        <begin position="102"/>
        <end position="122"/>
    </location>
</feature>
<dbReference type="InterPro" id="IPR006750">
    <property type="entry name" value="YdcZ"/>
</dbReference>
<keyword evidence="1" id="KW-0812">Transmembrane</keyword>
<dbReference type="RefSeq" id="WP_172662846.1">
    <property type="nucleotide sequence ID" value="NZ_CBFGNQ010000002.1"/>
</dbReference>
<accession>A0ABU8NJV7</accession>
<organism evidence="2 3">
    <name type="scientific">Pedobacter panaciterrae</name>
    <dbReference type="NCBI Taxonomy" id="363849"/>
    <lineage>
        <taxon>Bacteria</taxon>
        <taxon>Pseudomonadati</taxon>
        <taxon>Bacteroidota</taxon>
        <taxon>Sphingobacteriia</taxon>
        <taxon>Sphingobacteriales</taxon>
        <taxon>Sphingobacteriaceae</taxon>
        <taxon>Pedobacter</taxon>
    </lineage>
</organism>
<feature type="transmembrane region" description="Helical" evidence="1">
    <location>
        <begin position="35"/>
        <end position="56"/>
    </location>
</feature>
<feature type="transmembrane region" description="Helical" evidence="1">
    <location>
        <begin position="71"/>
        <end position="90"/>
    </location>
</feature>
<feature type="transmembrane region" description="Helical" evidence="1">
    <location>
        <begin position="6"/>
        <end position="23"/>
    </location>
</feature>